<name>A0A8J6LGE6_TENMO</name>
<feature type="compositionally biased region" description="Basic and acidic residues" evidence="1">
    <location>
        <begin position="437"/>
        <end position="449"/>
    </location>
</feature>
<organism evidence="2 3">
    <name type="scientific">Tenebrio molitor</name>
    <name type="common">Yellow mealworm beetle</name>
    <dbReference type="NCBI Taxonomy" id="7067"/>
    <lineage>
        <taxon>Eukaryota</taxon>
        <taxon>Metazoa</taxon>
        <taxon>Ecdysozoa</taxon>
        <taxon>Arthropoda</taxon>
        <taxon>Hexapoda</taxon>
        <taxon>Insecta</taxon>
        <taxon>Pterygota</taxon>
        <taxon>Neoptera</taxon>
        <taxon>Endopterygota</taxon>
        <taxon>Coleoptera</taxon>
        <taxon>Polyphaga</taxon>
        <taxon>Cucujiformia</taxon>
        <taxon>Tenebrionidae</taxon>
        <taxon>Tenebrio</taxon>
    </lineage>
</organism>
<gene>
    <name evidence="2" type="ORF">GEV33_004175</name>
</gene>
<sequence>MGFPPPLVPHINCEPRPPLPTERWDWVVCWNALWVNRLWSAVYPYHTWGLDRSLPRPLLARRQERCYTAHRSPKRESLQCLTRIGPPKGTLTSSPRMPLSNPVHIKSVNFGELSAPLISGARRPALRPPSGDGSCWPEVPTLGPCHRPSLKPLVNQIVCLFIALSLLRGAVCSPSSKSATTDRRPGGTTGRSGRGVHSRSRQTTCRSMLSGVKMSNVLPKLELSNGENPAEQWSVWLNSFNIYLVATEINLKDEKIQIAQLLHYGGPELQKIYGTFTFAEGERDKLKVVVDKFNNHFVPRQNLTFRRYKFFTTKQTEEMTTEQFVTDLRKQAKGCQFGDLSDELIKLTLICGTRNGEIRHRLLQEDDVDLGKAIQLCSVIEDAKAQARRMTNTTEVSDSSDVDRVSKKTVNKQPGSSKEPSVSETPNNSANATEQRPSPEKHSEVRENVPDTTKGKVTRSGRLRQVATDPRAKV</sequence>
<feature type="region of interest" description="Disordered" evidence="1">
    <location>
        <begin position="388"/>
        <end position="474"/>
    </location>
</feature>
<reference evidence="2" key="1">
    <citation type="journal article" date="2020" name="J Insects Food Feed">
        <title>The yellow mealworm (Tenebrio molitor) genome: a resource for the emerging insects as food and feed industry.</title>
        <authorList>
            <person name="Eriksson T."/>
            <person name="Andere A."/>
            <person name="Kelstrup H."/>
            <person name="Emery V."/>
            <person name="Picard C."/>
        </authorList>
    </citation>
    <scope>NUCLEOTIDE SEQUENCE</scope>
    <source>
        <strain evidence="2">Stoneville</strain>
        <tissue evidence="2">Whole head</tissue>
    </source>
</reference>
<dbReference type="AlphaFoldDB" id="A0A8J6LGE6"/>
<keyword evidence="3" id="KW-1185">Reference proteome</keyword>
<dbReference type="PANTHER" id="PTHR33198">
    <property type="entry name" value="ANK_REP_REGION DOMAIN-CONTAINING PROTEIN-RELATED"/>
    <property type="match status" value="1"/>
</dbReference>
<comment type="caution">
    <text evidence="2">The sequence shown here is derived from an EMBL/GenBank/DDBJ whole genome shotgun (WGS) entry which is preliminary data.</text>
</comment>
<dbReference type="Proteomes" id="UP000719412">
    <property type="component" value="Unassembled WGS sequence"/>
</dbReference>
<feature type="region of interest" description="Disordered" evidence="1">
    <location>
        <begin position="173"/>
        <end position="204"/>
    </location>
</feature>
<evidence type="ECO:0000313" key="2">
    <source>
        <dbReference type="EMBL" id="KAH0818617.1"/>
    </source>
</evidence>
<evidence type="ECO:0000256" key="1">
    <source>
        <dbReference type="SAM" id="MobiDB-lite"/>
    </source>
</evidence>
<dbReference type="EMBL" id="JABDTM020017057">
    <property type="protein sequence ID" value="KAH0818617.1"/>
    <property type="molecule type" value="Genomic_DNA"/>
</dbReference>
<accession>A0A8J6LGE6</accession>
<feature type="compositionally biased region" description="Polar residues" evidence="1">
    <location>
        <begin position="411"/>
        <end position="436"/>
    </location>
</feature>
<protein>
    <submittedName>
        <fullName evidence="2">Uncharacterized protein</fullName>
    </submittedName>
</protein>
<evidence type="ECO:0000313" key="3">
    <source>
        <dbReference type="Proteomes" id="UP000719412"/>
    </source>
</evidence>
<reference evidence="2" key="2">
    <citation type="submission" date="2021-08" db="EMBL/GenBank/DDBJ databases">
        <authorList>
            <person name="Eriksson T."/>
        </authorList>
    </citation>
    <scope>NUCLEOTIDE SEQUENCE</scope>
    <source>
        <strain evidence="2">Stoneville</strain>
        <tissue evidence="2">Whole head</tissue>
    </source>
</reference>
<proteinExistence type="predicted"/>